<protein>
    <recommendedName>
        <fullName evidence="3">DUF523 domain-containing protein</fullName>
    </recommendedName>
</protein>
<proteinExistence type="predicted"/>
<evidence type="ECO:0008006" key="3">
    <source>
        <dbReference type="Google" id="ProtNLM"/>
    </source>
</evidence>
<evidence type="ECO:0000313" key="1">
    <source>
        <dbReference type="EMBL" id="GLX80690.1"/>
    </source>
</evidence>
<organism evidence="1 2">
    <name type="scientific">Thalassotalea eurytherma</name>
    <dbReference type="NCBI Taxonomy" id="1144278"/>
    <lineage>
        <taxon>Bacteria</taxon>
        <taxon>Pseudomonadati</taxon>
        <taxon>Pseudomonadota</taxon>
        <taxon>Gammaproteobacteria</taxon>
        <taxon>Alteromonadales</taxon>
        <taxon>Colwelliaceae</taxon>
        <taxon>Thalassotalea</taxon>
    </lineage>
</organism>
<comment type="caution">
    <text evidence="1">The sequence shown here is derived from an EMBL/GenBank/DDBJ whole genome shotgun (WGS) entry which is preliminary data.</text>
</comment>
<evidence type="ECO:0000313" key="2">
    <source>
        <dbReference type="Proteomes" id="UP001157133"/>
    </source>
</evidence>
<dbReference type="PANTHER" id="PTHR30087:SF1">
    <property type="entry name" value="HYPOTHETICAL CYTOSOLIC PROTEIN"/>
    <property type="match status" value="1"/>
</dbReference>
<dbReference type="InterPro" id="IPR007553">
    <property type="entry name" value="2-thiour_desulf"/>
</dbReference>
<dbReference type="Proteomes" id="UP001157133">
    <property type="component" value="Unassembled WGS sequence"/>
</dbReference>
<reference evidence="1 2" key="1">
    <citation type="submission" date="2023-03" db="EMBL/GenBank/DDBJ databases">
        <title>Draft genome sequence of Thalassotalea eurytherma JCM 18482T.</title>
        <authorList>
            <person name="Sawabe T."/>
        </authorList>
    </citation>
    <scope>NUCLEOTIDE SEQUENCE [LARGE SCALE GENOMIC DNA]</scope>
    <source>
        <strain evidence="1 2">JCM 18482</strain>
    </source>
</reference>
<accession>A0ABQ6H0V9</accession>
<dbReference type="RefSeq" id="WP_284206009.1">
    <property type="nucleotide sequence ID" value="NZ_BSSU01000001.1"/>
</dbReference>
<dbReference type="Pfam" id="PF04463">
    <property type="entry name" value="2-thiour_desulf"/>
    <property type="match status" value="1"/>
</dbReference>
<name>A0ABQ6H0V9_9GAMM</name>
<sequence length="153" mass="16600">MKKILISSCLLGQPVRYDGQSKPLIHSVIDHWQSEGRLISICPEVAGGLPIPRPPAELNQSLQKVLTEDGIDVTPQFIRGAELALALCNKHNIGYALLKESSPSCGSHKVYDGSFTNQKINGQGITAKLLSEYGVSVYSEDTIAQLVSEIARQ</sequence>
<dbReference type="PANTHER" id="PTHR30087">
    <property type="entry name" value="INNER MEMBRANE PROTEIN"/>
    <property type="match status" value="1"/>
</dbReference>
<gene>
    <name evidence="1" type="ORF">theurythT_01420</name>
</gene>
<keyword evidence="2" id="KW-1185">Reference proteome</keyword>
<dbReference type="EMBL" id="BSSU01000001">
    <property type="protein sequence ID" value="GLX80690.1"/>
    <property type="molecule type" value="Genomic_DNA"/>
</dbReference>